<dbReference type="InterPro" id="IPR027417">
    <property type="entry name" value="P-loop_NTPase"/>
</dbReference>
<feature type="non-terminal residue" evidence="9">
    <location>
        <position position="196"/>
    </location>
</feature>
<dbReference type="InterPro" id="IPR004604">
    <property type="entry name" value="DNA_recomb/repair_RecN"/>
</dbReference>
<proteinExistence type="inferred from homology"/>
<dbReference type="GO" id="GO:0005524">
    <property type="term" value="F:ATP binding"/>
    <property type="evidence" value="ECO:0007669"/>
    <property type="project" value="UniProtKB-KW"/>
</dbReference>
<dbReference type="GO" id="GO:0006281">
    <property type="term" value="P:DNA repair"/>
    <property type="evidence" value="ECO:0007669"/>
    <property type="project" value="UniProtKB-KW"/>
</dbReference>
<evidence type="ECO:0000256" key="1">
    <source>
        <dbReference type="ARBA" id="ARBA00009441"/>
    </source>
</evidence>
<feature type="compositionally biased region" description="Basic and acidic residues" evidence="8">
    <location>
        <begin position="1"/>
        <end position="13"/>
    </location>
</feature>
<sequence length="196" mass="22006">MLEQKLAESHAELSRTSSRLSEKRHQCSKDLDRKIVEQLRHLGMEKARFRSNFETDETTIPAWTSTGIDRLEFQISVNPGQDLKSLNQVASGGELSRTMLALKTVLQSHDPVSVLIFDEVDAGISGRIAEMVGRKLRSLGMQQQTLCVTHLPQIASFSDHHYVVRKELKKDSTFTSVRYLVSAEEKAREVAQLVGG</sequence>
<evidence type="ECO:0000256" key="4">
    <source>
        <dbReference type="ARBA" id="ARBA00022763"/>
    </source>
</evidence>
<evidence type="ECO:0000256" key="5">
    <source>
        <dbReference type="ARBA" id="ARBA00022840"/>
    </source>
</evidence>
<dbReference type="GO" id="GO:0009432">
    <property type="term" value="P:SOS response"/>
    <property type="evidence" value="ECO:0007669"/>
    <property type="project" value="TreeGrafter"/>
</dbReference>
<keyword evidence="5" id="KW-0067">ATP-binding</keyword>
<keyword evidence="3" id="KW-0547">Nucleotide-binding</keyword>
<dbReference type="SUPFAM" id="SSF52540">
    <property type="entry name" value="P-loop containing nucleoside triphosphate hydrolases"/>
    <property type="match status" value="1"/>
</dbReference>
<dbReference type="AlphaFoldDB" id="A0A382SSK3"/>
<feature type="region of interest" description="Disordered" evidence="8">
    <location>
        <begin position="1"/>
        <end position="26"/>
    </location>
</feature>
<gene>
    <name evidence="9" type="ORF">METZ01_LOCUS365012</name>
</gene>
<evidence type="ECO:0000256" key="7">
    <source>
        <dbReference type="ARBA" id="ARBA00033408"/>
    </source>
</evidence>
<dbReference type="PANTHER" id="PTHR11059">
    <property type="entry name" value="DNA REPAIR PROTEIN RECN"/>
    <property type="match status" value="1"/>
</dbReference>
<keyword evidence="6" id="KW-0234">DNA repair</keyword>
<accession>A0A382SSK3</accession>
<dbReference type="Gene3D" id="3.40.50.300">
    <property type="entry name" value="P-loop containing nucleotide triphosphate hydrolases"/>
    <property type="match status" value="1"/>
</dbReference>
<dbReference type="PANTHER" id="PTHR11059:SF0">
    <property type="entry name" value="DNA REPAIR PROTEIN RECN"/>
    <property type="match status" value="1"/>
</dbReference>
<dbReference type="CDD" id="cd03241">
    <property type="entry name" value="ABC_RecN"/>
    <property type="match status" value="1"/>
</dbReference>
<evidence type="ECO:0000256" key="2">
    <source>
        <dbReference type="ARBA" id="ARBA00021315"/>
    </source>
</evidence>
<dbReference type="EMBL" id="UINC01130838">
    <property type="protein sequence ID" value="SVD12158.1"/>
    <property type="molecule type" value="Genomic_DNA"/>
</dbReference>
<evidence type="ECO:0000313" key="9">
    <source>
        <dbReference type="EMBL" id="SVD12158.1"/>
    </source>
</evidence>
<organism evidence="9">
    <name type="scientific">marine metagenome</name>
    <dbReference type="NCBI Taxonomy" id="408172"/>
    <lineage>
        <taxon>unclassified sequences</taxon>
        <taxon>metagenomes</taxon>
        <taxon>ecological metagenomes</taxon>
    </lineage>
</organism>
<protein>
    <recommendedName>
        <fullName evidence="2">DNA repair protein RecN</fullName>
    </recommendedName>
    <alternativeName>
        <fullName evidence="7">Recombination protein N</fullName>
    </alternativeName>
</protein>
<dbReference type="GO" id="GO:0043590">
    <property type="term" value="C:bacterial nucleoid"/>
    <property type="evidence" value="ECO:0007669"/>
    <property type="project" value="TreeGrafter"/>
</dbReference>
<evidence type="ECO:0000256" key="3">
    <source>
        <dbReference type="ARBA" id="ARBA00022741"/>
    </source>
</evidence>
<evidence type="ECO:0000256" key="8">
    <source>
        <dbReference type="SAM" id="MobiDB-lite"/>
    </source>
</evidence>
<name>A0A382SSK3_9ZZZZ</name>
<comment type="similarity">
    <text evidence="1">Belongs to the RecN family.</text>
</comment>
<evidence type="ECO:0000256" key="6">
    <source>
        <dbReference type="ARBA" id="ARBA00023204"/>
    </source>
</evidence>
<reference evidence="9" key="1">
    <citation type="submission" date="2018-05" db="EMBL/GenBank/DDBJ databases">
        <authorList>
            <person name="Lanie J.A."/>
            <person name="Ng W.-L."/>
            <person name="Kazmierczak K.M."/>
            <person name="Andrzejewski T.M."/>
            <person name="Davidsen T.M."/>
            <person name="Wayne K.J."/>
            <person name="Tettelin H."/>
            <person name="Glass J.I."/>
            <person name="Rusch D."/>
            <person name="Podicherti R."/>
            <person name="Tsui H.-C.T."/>
            <person name="Winkler M.E."/>
        </authorList>
    </citation>
    <scope>NUCLEOTIDE SEQUENCE</scope>
</reference>
<keyword evidence="4" id="KW-0227">DNA damage</keyword>
<dbReference type="GO" id="GO:0006310">
    <property type="term" value="P:DNA recombination"/>
    <property type="evidence" value="ECO:0007669"/>
    <property type="project" value="InterPro"/>
</dbReference>